<name>A0AAV3QMP9_LITER</name>
<dbReference type="SUPFAM" id="SSF103657">
    <property type="entry name" value="BAR/IMD domain-like"/>
    <property type="match status" value="1"/>
</dbReference>
<organism evidence="2 3">
    <name type="scientific">Lithospermum erythrorhizon</name>
    <name type="common">Purple gromwell</name>
    <name type="synonym">Lithospermum officinale var. erythrorhizon</name>
    <dbReference type="NCBI Taxonomy" id="34254"/>
    <lineage>
        <taxon>Eukaryota</taxon>
        <taxon>Viridiplantae</taxon>
        <taxon>Streptophyta</taxon>
        <taxon>Embryophyta</taxon>
        <taxon>Tracheophyta</taxon>
        <taxon>Spermatophyta</taxon>
        <taxon>Magnoliopsida</taxon>
        <taxon>eudicotyledons</taxon>
        <taxon>Gunneridae</taxon>
        <taxon>Pentapetalae</taxon>
        <taxon>asterids</taxon>
        <taxon>lamiids</taxon>
        <taxon>Boraginales</taxon>
        <taxon>Boraginaceae</taxon>
        <taxon>Boraginoideae</taxon>
        <taxon>Lithospermeae</taxon>
        <taxon>Lithospermum</taxon>
    </lineage>
</organism>
<comment type="caution">
    <text evidence="2">The sequence shown here is derived from an EMBL/GenBank/DDBJ whole genome shotgun (WGS) entry which is preliminary data.</text>
</comment>
<proteinExistence type="predicted"/>
<evidence type="ECO:0000313" key="3">
    <source>
        <dbReference type="Proteomes" id="UP001454036"/>
    </source>
</evidence>
<feature type="compositionally biased region" description="Acidic residues" evidence="1">
    <location>
        <begin position="246"/>
        <end position="258"/>
    </location>
</feature>
<dbReference type="PANTHER" id="PTHR34119">
    <property type="entry name" value="HYDROXYPROLINE-RICH GLYCOPROTEIN-LIKE"/>
    <property type="match status" value="1"/>
</dbReference>
<evidence type="ECO:0000313" key="2">
    <source>
        <dbReference type="EMBL" id="GAA0165322.1"/>
    </source>
</evidence>
<feature type="compositionally biased region" description="Basic residues" evidence="1">
    <location>
        <begin position="16"/>
        <end position="25"/>
    </location>
</feature>
<feature type="region of interest" description="Disordered" evidence="1">
    <location>
        <begin position="488"/>
        <end position="512"/>
    </location>
</feature>
<gene>
    <name evidence="2" type="ORF">LIER_20757</name>
</gene>
<dbReference type="Proteomes" id="UP001454036">
    <property type="component" value="Unassembled WGS sequence"/>
</dbReference>
<dbReference type="Gene3D" id="1.20.1270.60">
    <property type="entry name" value="Arfaptin homology (AH) domain/BAR domain"/>
    <property type="match status" value="1"/>
</dbReference>
<feature type="region of interest" description="Disordered" evidence="1">
    <location>
        <begin position="547"/>
        <end position="588"/>
    </location>
</feature>
<protein>
    <recommendedName>
        <fullName evidence="4">Hydroxyproline-rich glycoprotein family protein</fullName>
    </recommendedName>
</protein>
<dbReference type="InterPro" id="IPR037488">
    <property type="entry name" value="At2g33490-like"/>
</dbReference>
<dbReference type="CDD" id="cd07307">
    <property type="entry name" value="BAR"/>
    <property type="match status" value="1"/>
</dbReference>
<evidence type="ECO:0000256" key="1">
    <source>
        <dbReference type="SAM" id="MobiDB-lite"/>
    </source>
</evidence>
<dbReference type="PANTHER" id="PTHR34119:SF1">
    <property type="entry name" value="OS04G0394700 PROTEIN"/>
    <property type="match status" value="1"/>
</dbReference>
<accession>A0AAV3QMP9</accession>
<evidence type="ECO:0008006" key="4">
    <source>
        <dbReference type="Google" id="ProtNLM"/>
    </source>
</evidence>
<dbReference type="AlphaFoldDB" id="A0AAV3QMP9"/>
<sequence length="611" mass="68167">MKSPLNKLRGLTGLKQAKRRDKRKGQPMAQWEEVAQADQEMLDMKDCYERLLSAAAATTNSVYEFSESLKEIGDCLLEKTALSDFDDEESGKVLLMLGKVQLELQRRVNVYRSHISRTITVPSEYLLNELQIVEEMKSQCEAKRLAHEEALKIHKQMGKLKSGKVDRFPSQNLQAASDDYDQEVNSLLFRMRSLKQGQYRSLLTQAARHHAAQLSFFKKAYLCLESIEPYVKSVAKDHHIDYEFSGLEDDSGDEDDGDYGVGNDGDVTDSGSSDDSELSFSNTQDHPRHYTRKPMEDVEQLSPNYNTIESRKDFRPSSMSAPLFSDRRFDPNFKPIQMRSSSSKKHATYALPTPPGAKSPVSAKLNAGVSQKRHPGLSSLNSYYSSPLDKNKYEKPVTNDVLSGPLLSDTKAVLRDSNQNIQSRPLPPPLLNGFSPPQVEPIFSSNPKKVKIYAFSGPLTGKQWQHKPTVTASGPIFSAGHPILSGPLLPTPRDRPLPNAKLPSHTSNSFLSSPKISELHELPRPPPHLPFKRPSPHFDYLEPLRPKLTELSTGNKVEDSSPVSTLPLPPPLNRSYSIPTRGPLTEPMAREIPAPLTPIPESRMQPATPTA</sequence>
<feature type="region of interest" description="Disordered" evidence="1">
    <location>
        <begin position="1"/>
        <end position="29"/>
    </location>
</feature>
<feature type="region of interest" description="Disordered" evidence="1">
    <location>
        <begin position="245"/>
        <end position="362"/>
    </location>
</feature>
<dbReference type="InterPro" id="IPR027267">
    <property type="entry name" value="AH/BAR_dom_sf"/>
</dbReference>
<reference evidence="2 3" key="1">
    <citation type="submission" date="2024-01" db="EMBL/GenBank/DDBJ databases">
        <title>The complete chloroplast genome sequence of Lithospermum erythrorhizon: insights into the phylogenetic relationship among Boraginaceae species and the maternal lineages of purple gromwells.</title>
        <authorList>
            <person name="Okada T."/>
            <person name="Watanabe K."/>
        </authorList>
    </citation>
    <scope>NUCLEOTIDE SEQUENCE [LARGE SCALE GENOMIC DNA]</scope>
</reference>
<keyword evidence="3" id="KW-1185">Reference proteome</keyword>
<feature type="compositionally biased region" description="Basic and acidic residues" evidence="1">
    <location>
        <begin position="285"/>
        <end position="296"/>
    </location>
</feature>
<dbReference type="EMBL" id="BAABME010005340">
    <property type="protein sequence ID" value="GAA0165322.1"/>
    <property type="molecule type" value="Genomic_DNA"/>
</dbReference>